<dbReference type="AlphaFoldDB" id="A0AAV3P8I0"/>
<evidence type="ECO:0000313" key="2">
    <source>
        <dbReference type="EMBL" id="GAA0147974.1"/>
    </source>
</evidence>
<dbReference type="Proteomes" id="UP001454036">
    <property type="component" value="Unassembled WGS sequence"/>
</dbReference>
<dbReference type="PANTHER" id="PTHR36368">
    <property type="entry name" value="ATP-DEPENDENT CASEINOLYTIC PROTEASE/CROTONASE FAMILY PROTEIN"/>
    <property type="match status" value="1"/>
</dbReference>
<protein>
    <submittedName>
        <fullName evidence="2">Uncharacterized protein</fullName>
    </submittedName>
</protein>
<sequence>MDSSTALPFTSEPVDIGDLFSSYTYESPTLNSLDDFKAEDSHRKEKGFLVTDLKLASASVLVSEKPVEHNYLTNEDIGSSCLLSLSSEPPDIKNWFSSYLYESPTLDSIIDFRASVHNGIGDMVENDAVNSTEEPEQSSDTVGENVHLGCIESANNDKSDGWLECGQKSDGVTDPVIKLENQIINSENISAKQFESQNETSEKNLKTFNIVESRILFETVTGNAGSKSTKKLMPFTVNLNAQHSPDDSTKISPTKRLDFSNQMKKRSAKGPIGDDEKENYENEFAENGFISTRKYKQNDSERSLRPSNFKLPRAADWTSLKGGATCRRKVLSETINTQRTTTVLGTTGKWKCPQKSRPNLGPPLKQLRLDKLFHRP</sequence>
<dbReference type="EMBL" id="BAABME010016913">
    <property type="protein sequence ID" value="GAA0147974.1"/>
    <property type="molecule type" value="Genomic_DNA"/>
</dbReference>
<feature type="region of interest" description="Disordered" evidence="1">
    <location>
        <begin position="346"/>
        <end position="376"/>
    </location>
</feature>
<keyword evidence="3" id="KW-1185">Reference proteome</keyword>
<evidence type="ECO:0000313" key="3">
    <source>
        <dbReference type="Proteomes" id="UP001454036"/>
    </source>
</evidence>
<comment type="caution">
    <text evidence="2">The sequence shown here is derived from an EMBL/GenBank/DDBJ whole genome shotgun (WGS) entry which is preliminary data.</text>
</comment>
<reference evidence="2 3" key="1">
    <citation type="submission" date="2024-01" db="EMBL/GenBank/DDBJ databases">
        <title>The complete chloroplast genome sequence of Lithospermum erythrorhizon: insights into the phylogenetic relationship among Boraginaceae species and the maternal lineages of purple gromwells.</title>
        <authorList>
            <person name="Okada T."/>
            <person name="Watanabe K."/>
        </authorList>
    </citation>
    <scope>NUCLEOTIDE SEQUENCE [LARGE SCALE GENOMIC DNA]</scope>
</reference>
<feature type="compositionally biased region" description="Basic and acidic residues" evidence="1">
    <location>
        <begin position="367"/>
        <end position="376"/>
    </location>
</feature>
<accession>A0AAV3P8I0</accession>
<organism evidence="2 3">
    <name type="scientific">Lithospermum erythrorhizon</name>
    <name type="common">Purple gromwell</name>
    <name type="synonym">Lithospermum officinale var. erythrorhizon</name>
    <dbReference type="NCBI Taxonomy" id="34254"/>
    <lineage>
        <taxon>Eukaryota</taxon>
        <taxon>Viridiplantae</taxon>
        <taxon>Streptophyta</taxon>
        <taxon>Embryophyta</taxon>
        <taxon>Tracheophyta</taxon>
        <taxon>Spermatophyta</taxon>
        <taxon>Magnoliopsida</taxon>
        <taxon>eudicotyledons</taxon>
        <taxon>Gunneridae</taxon>
        <taxon>Pentapetalae</taxon>
        <taxon>asterids</taxon>
        <taxon>lamiids</taxon>
        <taxon>Boraginales</taxon>
        <taxon>Boraginaceae</taxon>
        <taxon>Boraginoideae</taxon>
        <taxon>Lithospermeae</taxon>
        <taxon>Lithospermum</taxon>
    </lineage>
</organism>
<name>A0AAV3P8I0_LITER</name>
<evidence type="ECO:0000256" key="1">
    <source>
        <dbReference type="SAM" id="MobiDB-lite"/>
    </source>
</evidence>
<proteinExistence type="predicted"/>
<dbReference type="PANTHER" id="PTHR36368:SF1">
    <property type="entry name" value="ATP-DEPENDENT CASEINOLYTIC PROTEASE_CROTONASE FAMILY PROTEIN"/>
    <property type="match status" value="1"/>
</dbReference>
<gene>
    <name evidence="2" type="ORF">LIER_36625</name>
</gene>